<feature type="transmembrane region" description="Helical" evidence="1">
    <location>
        <begin position="48"/>
        <end position="72"/>
    </location>
</feature>
<gene>
    <name evidence="2" type="ORF">GCM10007304_46570</name>
</gene>
<evidence type="ECO:0000313" key="3">
    <source>
        <dbReference type="Proteomes" id="UP000654257"/>
    </source>
</evidence>
<proteinExistence type="predicted"/>
<reference evidence="2" key="1">
    <citation type="journal article" date="2014" name="Int. J. Syst. Evol. Microbiol.">
        <title>Complete genome sequence of Corynebacterium casei LMG S-19264T (=DSM 44701T), isolated from a smear-ripened cheese.</title>
        <authorList>
            <consortium name="US DOE Joint Genome Institute (JGI-PGF)"/>
            <person name="Walter F."/>
            <person name="Albersmeier A."/>
            <person name="Kalinowski J."/>
            <person name="Ruckert C."/>
        </authorList>
    </citation>
    <scope>NUCLEOTIDE SEQUENCE</scope>
    <source>
        <strain evidence="2">CCM 7905</strain>
    </source>
</reference>
<organism evidence="2 3">
    <name type="scientific">Rhodococcoides trifolii</name>
    <dbReference type="NCBI Taxonomy" id="908250"/>
    <lineage>
        <taxon>Bacteria</taxon>
        <taxon>Bacillati</taxon>
        <taxon>Actinomycetota</taxon>
        <taxon>Actinomycetes</taxon>
        <taxon>Mycobacteriales</taxon>
        <taxon>Nocardiaceae</taxon>
        <taxon>Rhodococcoides</taxon>
    </lineage>
</organism>
<accession>A0A917LIR7</accession>
<keyword evidence="1" id="KW-0472">Membrane</keyword>
<evidence type="ECO:0000313" key="2">
    <source>
        <dbReference type="EMBL" id="GGG27413.1"/>
    </source>
</evidence>
<reference evidence="2" key="2">
    <citation type="submission" date="2020-09" db="EMBL/GenBank/DDBJ databases">
        <authorList>
            <person name="Sun Q."/>
            <person name="Sedlacek I."/>
        </authorList>
    </citation>
    <scope>NUCLEOTIDE SEQUENCE</scope>
    <source>
        <strain evidence="2">CCM 7905</strain>
    </source>
</reference>
<dbReference type="Proteomes" id="UP000654257">
    <property type="component" value="Unassembled WGS sequence"/>
</dbReference>
<comment type="caution">
    <text evidence="2">The sequence shown here is derived from an EMBL/GenBank/DDBJ whole genome shotgun (WGS) entry which is preliminary data.</text>
</comment>
<dbReference type="RefSeq" id="WP_188547500.1">
    <property type="nucleotide sequence ID" value="NZ_BMCU01000006.1"/>
</dbReference>
<evidence type="ECO:0000256" key="1">
    <source>
        <dbReference type="SAM" id="Phobius"/>
    </source>
</evidence>
<dbReference type="AlphaFoldDB" id="A0A917LIR7"/>
<keyword evidence="3" id="KW-1185">Reference proteome</keyword>
<keyword evidence="1" id="KW-1133">Transmembrane helix</keyword>
<keyword evidence="1" id="KW-0812">Transmembrane</keyword>
<sequence length="78" mass="8311">MKVKVLMCAAGFVVGLLVVVTVFATVVRPRRVNFAYVGGDEPLLIDYGWWLSVAGGGVVGAVAGLLLAISIVRRRRNP</sequence>
<protein>
    <submittedName>
        <fullName evidence="2">Uncharacterized protein</fullName>
    </submittedName>
</protein>
<dbReference type="EMBL" id="BMCU01000006">
    <property type="protein sequence ID" value="GGG27413.1"/>
    <property type="molecule type" value="Genomic_DNA"/>
</dbReference>
<name>A0A917LIR7_9NOCA</name>